<comment type="caution">
    <text evidence="5">The sequence shown here is derived from an EMBL/GenBank/DDBJ whole genome shotgun (WGS) entry which is preliminary data.</text>
</comment>
<name>A0A430QN47_SCHBO</name>
<gene>
    <name evidence="5" type="ORF">DC041_0003560</name>
</gene>
<feature type="domain" description="PDZ" evidence="4">
    <location>
        <begin position="1098"/>
        <end position="1186"/>
    </location>
</feature>
<dbReference type="InterPro" id="IPR050614">
    <property type="entry name" value="Synaptic_Scaffolding_LAP-MAGUK"/>
</dbReference>
<evidence type="ECO:0000256" key="2">
    <source>
        <dbReference type="ARBA" id="ARBA00022737"/>
    </source>
</evidence>
<dbReference type="SMART" id="SM00364">
    <property type="entry name" value="LRR_BAC"/>
    <property type="match status" value="7"/>
</dbReference>
<dbReference type="Gene3D" id="3.80.10.10">
    <property type="entry name" value="Ribonuclease Inhibitor"/>
    <property type="match status" value="1"/>
</dbReference>
<keyword evidence="2" id="KW-0677">Repeat</keyword>
<dbReference type="SUPFAM" id="SSF52058">
    <property type="entry name" value="L domain-like"/>
    <property type="match status" value="2"/>
</dbReference>
<protein>
    <submittedName>
        <fullName evidence="5">Protein scribble</fullName>
    </submittedName>
</protein>
<dbReference type="PROSITE" id="PS50106">
    <property type="entry name" value="PDZ"/>
    <property type="match status" value="4"/>
</dbReference>
<proteinExistence type="predicted"/>
<sequence>MMFKCLPIIGPCGRHIDHIDRRHSKLEQVPDDVIRNFRTLEECRLDANQIKELPKNFFRLKRIRLLTLSDNELTRLPTGIGSFSNLVELDISRNDISELPASIRFCDSLQSLDVSNNPLQSLPAGFCQLRNLRVLCLNDISIAELPEEIGSLQLLEKLELRDNCLKSIPDSFADLIHLEFLDLGANEFQELSPVIGQLSRLSELWIDDNELRSLPEELGNLGNLQQLDLSENLISTLPESISGLVSLSDLNLSQNSITHLPNGLGDLDKLIILKLNQNRLLTVTPTIGNCSSLQELYLTENFLSIGQCASLNILSLRENNLHRLPNEIGNCTRLRVLDVSGNRLDRLPFSLSRCSLTALWLSQNQSQPVITLQRDVDPVTQEQYLTCYLLPQDQLDSRVETDPTMSPSELDSFSASLNANIKTNHDLLDNISAEINHTYEPADMHISIPQSDLSKHRSISPSKHELTKPSTSPSSTLNDNSAITNDPNSLNNHHSINSTTDPTKNLPYSNSSINSPSNVNGNLDSSYTSPNHINNLSTSSAHSSLSMQTSASTRVHFSGSVKPDEMDKSGSKGFPKTRHPRSGKKATDNHLISGKDDSSQCRSFFRSAQVTVKETIRLTKSVVHVCRLVNFAYCCMLFSVSFENGINNIKIFTFVKGFFIIVPYRNPIFSPFIFMFKANLSSNTFSDGTSSASSSESLNDGTAPISLSESLNHDWKSPKPIDSNFNSSIYPNQLMKSNDGSSVVTNDNLISTVPTAKPRNKSQHVTEMFDNKPQSSNFFNEHPASKSPAEISKPKIPSDTVIRMASVEDTSDAHSTRGSPVKKFPDTLDVQGNLDEDAYSSGGEEIYVISRRVGFTDDVEDNEEKSNQKLIRRDTPHYTKRARIQSKTADGMDSEEAVLKILEKYRASVSPNPDSNSIDFDGAVKRFASPFGGLSPPDIPLQSRDLHSPSSLHRQPLVGCQQEQVEVHIHRQPNAGLGLSVAGGVGSIPFRGLDHGIFVSRLNPTGLAATSGLKLGDKLLEVNGVSLINVEHNVAVSALRANTNYFRILVGRDIQTSTKADNYKIIPPMLSGTKLNLSTQSPQVTGTINTKEIPEFIHCTLHRDLNGLGFSIAGGQGSLPPPLDNEAIYVSKITEGGAAHKQGQLRIGDQIISINGVDIRNARHDEAISLLTSSNDSVDLELLRYNPDKTDNLDSLPKTFSFFFFLTAANGFITSSPILTVKRSNNQQNTTKATDLTNTDSHISEKCDSRVYLYSEKGIPVERITVRNDGGPLGLAICGGSDISCLPFGNKEPGIFISKISLDGAALNTGLRIGDRVLKVNGVDLRHATHDEAVQALIQPVKELQLDVRRDPPPPGLRRITVTKRPGERYGLRVTGGLNTCDSNVITNLTSHYSSLANDDGIFVTWVSPDGVIARDGRLKPGDRLLEVNGHWLMGVTLDEVLHIFWESKSTLSCVVCDGPVEFALQINKTSHSMNTEPSTHSPAMPFSIIRSTMPEIADASVDDNPTSNSQLEKVNSIHRLNS</sequence>
<evidence type="ECO:0000256" key="1">
    <source>
        <dbReference type="ARBA" id="ARBA00022614"/>
    </source>
</evidence>
<feature type="domain" description="PDZ" evidence="4">
    <location>
        <begin position="966"/>
        <end position="1054"/>
    </location>
</feature>
<feature type="compositionally biased region" description="Polar residues" evidence="3">
    <location>
        <begin position="477"/>
        <end position="508"/>
    </location>
</feature>
<feature type="region of interest" description="Disordered" evidence="3">
    <location>
        <begin position="451"/>
        <end position="598"/>
    </location>
</feature>
<evidence type="ECO:0000313" key="6">
    <source>
        <dbReference type="Proteomes" id="UP000290809"/>
    </source>
</evidence>
<dbReference type="InterPro" id="IPR003591">
    <property type="entry name" value="Leu-rich_rpt_typical-subtyp"/>
</dbReference>
<feature type="compositionally biased region" description="Polar residues" evidence="3">
    <location>
        <begin position="1504"/>
        <end position="1523"/>
    </location>
</feature>
<dbReference type="CDD" id="cd06702">
    <property type="entry name" value="PDZ3_Scribble-like"/>
    <property type="match status" value="1"/>
</dbReference>
<dbReference type="PROSITE" id="PS51450">
    <property type="entry name" value="LRR"/>
    <property type="match status" value="4"/>
</dbReference>
<keyword evidence="6" id="KW-1185">Reference proteome</keyword>
<feature type="domain" description="PDZ" evidence="4">
    <location>
        <begin position="1267"/>
        <end position="1352"/>
    </location>
</feature>
<dbReference type="InterPro" id="IPR001478">
    <property type="entry name" value="PDZ"/>
</dbReference>
<evidence type="ECO:0000313" key="5">
    <source>
        <dbReference type="EMBL" id="RTG89120.1"/>
    </source>
</evidence>
<dbReference type="Pfam" id="PF00595">
    <property type="entry name" value="PDZ"/>
    <property type="match status" value="4"/>
</dbReference>
<dbReference type="GO" id="GO:0014069">
    <property type="term" value="C:postsynaptic density"/>
    <property type="evidence" value="ECO:0007669"/>
    <property type="project" value="TreeGrafter"/>
</dbReference>
<dbReference type="Proteomes" id="UP000290809">
    <property type="component" value="Unassembled WGS sequence"/>
</dbReference>
<dbReference type="GO" id="GO:0098887">
    <property type="term" value="P:neurotransmitter receptor transport, endosome to postsynaptic membrane"/>
    <property type="evidence" value="ECO:0007669"/>
    <property type="project" value="TreeGrafter"/>
</dbReference>
<dbReference type="InterPro" id="IPR032675">
    <property type="entry name" value="LRR_dom_sf"/>
</dbReference>
<feature type="non-terminal residue" evidence="5">
    <location>
        <position position="1523"/>
    </location>
</feature>
<accession>A0A430QN47</accession>
<feature type="compositionally biased region" description="Low complexity" evidence="3">
    <location>
        <begin position="509"/>
        <end position="522"/>
    </location>
</feature>
<dbReference type="GO" id="GO:0098968">
    <property type="term" value="P:neurotransmitter receptor transport postsynaptic membrane to endosome"/>
    <property type="evidence" value="ECO:0007669"/>
    <property type="project" value="TreeGrafter"/>
</dbReference>
<dbReference type="STRING" id="6184.A0A430QN47"/>
<organism evidence="5 6">
    <name type="scientific">Schistosoma bovis</name>
    <name type="common">Blood fluke</name>
    <dbReference type="NCBI Taxonomy" id="6184"/>
    <lineage>
        <taxon>Eukaryota</taxon>
        <taxon>Metazoa</taxon>
        <taxon>Spiralia</taxon>
        <taxon>Lophotrochozoa</taxon>
        <taxon>Platyhelminthes</taxon>
        <taxon>Trematoda</taxon>
        <taxon>Digenea</taxon>
        <taxon>Strigeidida</taxon>
        <taxon>Schistosomatoidea</taxon>
        <taxon>Schistosomatidae</taxon>
        <taxon>Schistosoma</taxon>
    </lineage>
</organism>
<reference evidence="5 6" key="1">
    <citation type="journal article" date="2019" name="PLoS Pathog.">
        <title>Genome sequence of the bovine parasite Schistosoma bovis Tanzania.</title>
        <authorList>
            <person name="Oey H."/>
            <person name="Zakrzewski M."/>
            <person name="Gobert G."/>
            <person name="Gravermann K."/>
            <person name="Stoye J."/>
            <person name="Jones M."/>
            <person name="Mcmanus D."/>
            <person name="Krause L."/>
        </authorList>
    </citation>
    <scope>NUCLEOTIDE SEQUENCE [LARGE SCALE GENOMIC DNA]</scope>
    <source>
        <strain evidence="5 6">TAN1997</strain>
    </source>
</reference>
<dbReference type="SMART" id="SM00228">
    <property type="entry name" value="PDZ"/>
    <property type="match status" value="4"/>
</dbReference>
<feature type="region of interest" description="Disordered" evidence="3">
    <location>
        <begin position="1499"/>
        <end position="1523"/>
    </location>
</feature>
<dbReference type="GO" id="GO:0005912">
    <property type="term" value="C:adherens junction"/>
    <property type="evidence" value="ECO:0007669"/>
    <property type="project" value="TreeGrafter"/>
</dbReference>
<dbReference type="Gene3D" id="2.30.42.10">
    <property type="match status" value="4"/>
</dbReference>
<feature type="region of interest" description="Disordered" evidence="3">
    <location>
        <begin position="810"/>
        <end position="829"/>
    </location>
</feature>
<dbReference type="PANTHER" id="PTHR23119">
    <property type="entry name" value="DISCS LARGE"/>
    <property type="match status" value="1"/>
</dbReference>
<dbReference type="GO" id="GO:0045197">
    <property type="term" value="P:establishment or maintenance of epithelial cell apical/basal polarity"/>
    <property type="evidence" value="ECO:0007669"/>
    <property type="project" value="TreeGrafter"/>
</dbReference>
<dbReference type="Pfam" id="PF23598">
    <property type="entry name" value="LRR_14"/>
    <property type="match status" value="1"/>
</dbReference>
<feature type="compositionally biased region" description="Basic and acidic residues" evidence="3">
    <location>
        <begin position="585"/>
        <end position="598"/>
    </location>
</feature>
<dbReference type="FunFam" id="2.30.42.10:FF:000074">
    <property type="entry name" value="protein scribble homolog isoform X2"/>
    <property type="match status" value="1"/>
</dbReference>
<dbReference type="PANTHER" id="PTHR23119:SF44">
    <property type="entry name" value="PROTEIN LAP4"/>
    <property type="match status" value="1"/>
</dbReference>
<dbReference type="GO" id="GO:0016323">
    <property type="term" value="C:basolateral plasma membrane"/>
    <property type="evidence" value="ECO:0007669"/>
    <property type="project" value="TreeGrafter"/>
</dbReference>
<dbReference type="InterPro" id="IPR036034">
    <property type="entry name" value="PDZ_sf"/>
</dbReference>
<dbReference type="InterPro" id="IPR001611">
    <property type="entry name" value="Leu-rich_rpt"/>
</dbReference>
<dbReference type="SUPFAM" id="SSF50156">
    <property type="entry name" value="PDZ domain-like"/>
    <property type="match status" value="4"/>
</dbReference>
<feature type="compositionally biased region" description="Basic residues" evidence="3">
    <location>
        <begin position="575"/>
        <end position="584"/>
    </location>
</feature>
<dbReference type="GO" id="GO:0098609">
    <property type="term" value="P:cell-cell adhesion"/>
    <property type="evidence" value="ECO:0007669"/>
    <property type="project" value="TreeGrafter"/>
</dbReference>
<feature type="compositionally biased region" description="Polar residues" evidence="3">
    <location>
        <begin position="523"/>
        <end position="535"/>
    </location>
</feature>
<feature type="compositionally biased region" description="Low complexity" evidence="3">
    <location>
        <begin position="536"/>
        <end position="553"/>
    </location>
</feature>
<evidence type="ECO:0000256" key="3">
    <source>
        <dbReference type="SAM" id="MobiDB-lite"/>
    </source>
</evidence>
<dbReference type="EMBL" id="QMKO01001525">
    <property type="protein sequence ID" value="RTG89120.1"/>
    <property type="molecule type" value="Genomic_DNA"/>
</dbReference>
<dbReference type="GO" id="GO:0045211">
    <property type="term" value="C:postsynaptic membrane"/>
    <property type="evidence" value="ECO:0007669"/>
    <property type="project" value="TreeGrafter"/>
</dbReference>
<keyword evidence="1" id="KW-0433">Leucine-rich repeat</keyword>
<dbReference type="SMART" id="SM00369">
    <property type="entry name" value="LRR_TYP"/>
    <property type="match status" value="12"/>
</dbReference>
<feature type="domain" description="PDZ" evidence="4">
    <location>
        <begin position="1359"/>
        <end position="1460"/>
    </location>
</feature>
<dbReference type="GO" id="GO:0043113">
    <property type="term" value="P:receptor clustering"/>
    <property type="evidence" value="ECO:0007669"/>
    <property type="project" value="TreeGrafter"/>
</dbReference>
<evidence type="ECO:0000259" key="4">
    <source>
        <dbReference type="PROSITE" id="PS50106"/>
    </source>
</evidence>
<dbReference type="InterPro" id="IPR055414">
    <property type="entry name" value="LRR_R13L4/SHOC2-like"/>
</dbReference>
<dbReference type="CDD" id="cd06701">
    <property type="entry name" value="PDZ4_Scribble-like"/>
    <property type="match status" value="1"/>
</dbReference>
<dbReference type="Pfam" id="PF13855">
    <property type="entry name" value="LRR_8"/>
    <property type="match status" value="1"/>
</dbReference>
<dbReference type="GO" id="GO:0019901">
    <property type="term" value="F:protein kinase binding"/>
    <property type="evidence" value="ECO:0007669"/>
    <property type="project" value="TreeGrafter"/>
</dbReference>